<evidence type="ECO:0000313" key="6">
    <source>
        <dbReference type="Proteomes" id="UP000692954"/>
    </source>
</evidence>
<evidence type="ECO:0000256" key="1">
    <source>
        <dbReference type="ARBA" id="ARBA00022801"/>
    </source>
</evidence>
<dbReference type="InterPro" id="IPR041796">
    <property type="entry name" value="Mre11_N"/>
</dbReference>
<dbReference type="GO" id="GO:0000014">
    <property type="term" value="F:single-stranded DNA endodeoxyribonuclease activity"/>
    <property type="evidence" value="ECO:0007669"/>
    <property type="project" value="TreeGrafter"/>
</dbReference>
<keyword evidence="1" id="KW-0378">Hydrolase</keyword>
<dbReference type="Pfam" id="PF00149">
    <property type="entry name" value="Metallophos"/>
    <property type="match status" value="1"/>
</dbReference>
<reference evidence="5" key="1">
    <citation type="submission" date="2021-01" db="EMBL/GenBank/DDBJ databases">
        <authorList>
            <consortium name="Genoscope - CEA"/>
            <person name="William W."/>
        </authorList>
    </citation>
    <scope>NUCLEOTIDE SEQUENCE</scope>
</reference>
<dbReference type="PANTHER" id="PTHR10139">
    <property type="entry name" value="DOUBLE-STRAND BREAK REPAIR PROTEIN MRE11"/>
    <property type="match status" value="1"/>
</dbReference>
<evidence type="ECO:0000256" key="2">
    <source>
        <dbReference type="SAM" id="Coils"/>
    </source>
</evidence>
<name>A0A8S1Q6K3_9CILI</name>
<accession>A0A8S1Q6K3</accession>
<dbReference type="AlphaFoldDB" id="A0A8S1Q6K3"/>
<dbReference type="EMBL" id="CAJJDN010000097">
    <property type="protein sequence ID" value="CAD8111192.1"/>
    <property type="molecule type" value="Genomic_DNA"/>
</dbReference>
<evidence type="ECO:0000259" key="4">
    <source>
        <dbReference type="SMART" id="SM01347"/>
    </source>
</evidence>
<feature type="region of interest" description="Disordered" evidence="3">
    <location>
        <begin position="604"/>
        <end position="647"/>
    </location>
</feature>
<keyword evidence="2" id="KW-0175">Coiled coil</keyword>
<comment type="caution">
    <text evidence="5">The sequence shown here is derived from an EMBL/GenBank/DDBJ whole genome shotgun (WGS) entry which is preliminary data.</text>
</comment>
<dbReference type="GO" id="GO:0042138">
    <property type="term" value="P:meiotic DNA double-strand break formation"/>
    <property type="evidence" value="ECO:0007669"/>
    <property type="project" value="TreeGrafter"/>
</dbReference>
<dbReference type="GO" id="GO:0097552">
    <property type="term" value="P:mitochondrial double-strand break repair via homologous recombination"/>
    <property type="evidence" value="ECO:0007669"/>
    <property type="project" value="TreeGrafter"/>
</dbReference>
<dbReference type="PANTHER" id="PTHR10139:SF1">
    <property type="entry name" value="DOUBLE-STRAND BREAK REPAIR PROTEIN MRE11"/>
    <property type="match status" value="1"/>
</dbReference>
<feature type="compositionally biased region" description="Acidic residues" evidence="3">
    <location>
        <begin position="614"/>
        <end position="623"/>
    </location>
</feature>
<evidence type="ECO:0000313" key="5">
    <source>
        <dbReference type="EMBL" id="CAD8111192.1"/>
    </source>
</evidence>
<sequence>MQINRNHFIKFLVASDNHLGANENVGPKSNRYQDAFEAFEEVLEIATQQNVDFIILGGDLFHEKHPTEHCLLKCVDILQRHVFGDNFGGIQMEINSLNYQPNFSCSNFNVQLPIFIINGNHDDIVTERNESVSILDILHESKYLNYIGKITDQSNVCIKPIVLVKNNQKIALYGLGYMKDYQLHKIIMEGKLVLDLLDQNNFNILIIHQNKYKGTHFSDEKNFIDPIYFKNYKIDLLIWGHEHEAIYTLETCEHYQVFYPGSTVATSIIEYESLIKQAGIFTLTKNQMKFESIKLEKSYRPMIYKNVDLSELTNFAENIQNISNQELAEKLLFDFVEKELVNYYQTSPYRQKKPLLRIKVDYTGFELMRMRYIETKFADRVSNPDQIFKFWEKKSNITAQIQKRKEQAQHLNQQFDNILRNKVEINSQNQTMMNEFSTLLANKLYQQNFQIIEQGDFLNILDNFLSTTNKEKSNLFNDLYPKAIEKFKGNIIPQYNNRIQQVVKKQREYQESLIFQIRNAIINNFNDKTKFELLYCSDFANDISQMFVQFQEDLRIDTSKSSLNQVSKLSVSLQGMPSKQIQFSKQSQNNQLAPIIIEEDSFPKQGQTQKSLFEQEEQDEEEYEEKKEKKGKRGPQKRKPQKKEEEVIILDQKQKQKIVLQPYKLGANKFF</sequence>
<dbReference type="GO" id="GO:0030145">
    <property type="term" value="F:manganese ion binding"/>
    <property type="evidence" value="ECO:0007669"/>
    <property type="project" value="InterPro"/>
</dbReference>
<dbReference type="GO" id="GO:0000723">
    <property type="term" value="P:telomere maintenance"/>
    <property type="evidence" value="ECO:0007669"/>
    <property type="project" value="TreeGrafter"/>
</dbReference>
<dbReference type="GO" id="GO:0007095">
    <property type="term" value="P:mitotic G2 DNA damage checkpoint signaling"/>
    <property type="evidence" value="ECO:0007669"/>
    <property type="project" value="TreeGrafter"/>
</dbReference>
<proteinExistence type="predicted"/>
<dbReference type="GO" id="GO:0006303">
    <property type="term" value="P:double-strand break repair via nonhomologous end joining"/>
    <property type="evidence" value="ECO:0007669"/>
    <property type="project" value="TreeGrafter"/>
</dbReference>
<dbReference type="InterPro" id="IPR007281">
    <property type="entry name" value="Mre11_DNA-bd"/>
</dbReference>
<dbReference type="CDD" id="cd00840">
    <property type="entry name" value="MPP_Mre11_N"/>
    <property type="match status" value="1"/>
</dbReference>
<keyword evidence="6" id="KW-1185">Reference proteome</keyword>
<dbReference type="Pfam" id="PF04152">
    <property type="entry name" value="Mre11_DNA_bind"/>
    <property type="match status" value="1"/>
</dbReference>
<dbReference type="GO" id="GO:0030870">
    <property type="term" value="C:Mre11 complex"/>
    <property type="evidence" value="ECO:0007669"/>
    <property type="project" value="TreeGrafter"/>
</dbReference>
<dbReference type="InterPro" id="IPR004843">
    <property type="entry name" value="Calcineurin-like_PHP"/>
</dbReference>
<dbReference type="Proteomes" id="UP000692954">
    <property type="component" value="Unassembled WGS sequence"/>
</dbReference>
<dbReference type="SMART" id="SM01347">
    <property type="entry name" value="Mre11_DNA_bind"/>
    <property type="match status" value="1"/>
</dbReference>
<dbReference type="GO" id="GO:0035861">
    <property type="term" value="C:site of double-strand break"/>
    <property type="evidence" value="ECO:0007669"/>
    <property type="project" value="TreeGrafter"/>
</dbReference>
<protein>
    <recommendedName>
        <fullName evidence="4">Mre11 DNA-binding domain-containing protein</fullName>
    </recommendedName>
</protein>
<feature type="compositionally biased region" description="Basic residues" evidence="3">
    <location>
        <begin position="629"/>
        <end position="641"/>
    </location>
</feature>
<dbReference type="GO" id="GO:0000724">
    <property type="term" value="P:double-strand break repair via homologous recombination"/>
    <property type="evidence" value="ECO:0007669"/>
    <property type="project" value="TreeGrafter"/>
</dbReference>
<gene>
    <name evidence="5" type="ORF">PSON_ATCC_30995.1.T0970166</name>
</gene>
<dbReference type="OrthoDB" id="30417at2759"/>
<evidence type="ECO:0000256" key="3">
    <source>
        <dbReference type="SAM" id="MobiDB-lite"/>
    </source>
</evidence>
<feature type="domain" description="Mre11 DNA-binding" evidence="4">
    <location>
        <begin position="288"/>
        <end position="464"/>
    </location>
</feature>
<feature type="coiled-coil region" evidence="2">
    <location>
        <begin position="394"/>
        <end position="421"/>
    </location>
</feature>
<organism evidence="5 6">
    <name type="scientific">Paramecium sonneborni</name>
    <dbReference type="NCBI Taxonomy" id="65129"/>
    <lineage>
        <taxon>Eukaryota</taxon>
        <taxon>Sar</taxon>
        <taxon>Alveolata</taxon>
        <taxon>Ciliophora</taxon>
        <taxon>Intramacronucleata</taxon>
        <taxon>Oligohymenophorea</taxon>
        <taxon>Peniculida</taxon>
        <taxon>Parameciidae</taxon>
        <taxon>Paramecium</taxon>
    </lineage>
</organism>